<feature type="domain" description="CN hydrolase" evidence="4">
    <location>
        <begin position="29"/>
        <end position="314"/>
    </location>
</feature>
<dbReference type="EMBL" id="JAOYFB010000038">
    <property type="protein sequence ID" value="KAK4026194.1"/>
    <property type="molecule type" value="Genomic_DNA"/>
</dbReference>
<accession>A0ABR0AM55</accession>
<name>A0ABR0AM55_9CRUS</name>
<evidence type="ECO:0000259" key="4">
    <source>
        <dbReference type="PROSITE" id="PS50263"/>
    </source>
</evidence>
<dbReference type="Proteomes" id="UP001234178">
    <property type="component" value="Unassembled WGS sequence"/>
</dbReference>
<evidence type="ECO:0000256" key="1">
    <source>
        <dbReference type="ARBA" id="ARBA00008225"/>
    </source>
</evidence>
<dbReference type="Gene3D" id="3.60.110.10">
    <property type="entry name" value="Carbon-nitrogen hydrolase"/>
    <property type="match status" value="1"/>
</dbReference>
<organism evidence="5 6">
    <name type="scientific">Daphnia magna</name>
    <dbReference type="NCBI Taxonomy" id="35525"/>
    <lineage>
        <taxon>Eukaryota</taxon>
        <taxon>Metazoa</taxon>
        <taxon>Ecdysozoa</taxon>
        <taxon>Arthropoda</taxon>
        <taxon>Crustacea</taxon>
        <taxon>Branchiopoda</taxon>
        <taxon>Diplostraca</taxon>
        <taxon>Cladocera</taxon>
        <taxon>Anomopoda</taxon>
        <taxon>Daphniidae</taxon>
        <taxon>Daphnia</taxon>
    </lineage>
</organism>
<evidence type="ECO:0000256" key="3">
    <source>
        <dbReference type="SAM" id="SignalP"/>
    </source>
</evidence>
<sequence length="506" mass="55152">MNQILNRLLLHVFLGVLFAKLPAIIARSYKAAVIEYSPTGSVFSQTPTEVLGQNLNNYNQLIAEAASLGADIIVFPEYGLTTLSLSSLSRLAARPFLQQFPSINTSVPQLSCDGNKTVADNEIVFTGLSCYARRNAIYVVANVGEIVMCPSGQNTTENGVCPEDGAFQYSSNVVFDRNGVLIARYRKTHLFLEPLFQSPIITDLTVFPTDFGVNFGLMTCFDIMFYEPALSLYYQQGIRNFIFPTAWVDELPFLTAIQKQEAWARFLGATLLASNYHLPANGQIGSGIYDAAGAISYISSPDSGTRIIAAQVGNKEDSPRGEVCPKEILQNSTARWMEPHGMLYEDLTNYSSMELIAGVAQTAFLCHDDLCCQLNYSISCPSNEICDQYRLFTYSGFRTLGGGVYTVNIQLCGVVACTDQNVKSCAKPDVINLAQIDALDLSGNFSSARQVYPTSITKDLQLLPAGSLDLNFYGDGAIGLITSLPLSEALAIGLYGRAYSKDIDGK</sequence>
<protein>
    <recommendedName>
        <fullName evidence="4">CN hydrolase domain-containing protein</fullName>
    </recommendedName>
</protein>
<evidence type="ECO:0000313" key="6">
    <source>
        <dbReference type="Proteomes" id="UP001234178"/>
    </source>
</evidence>
<evidence type="ECO:0000313" key="5">
    <source>
        <dbReference type="EMBL" id="KAK4026194.1"/>
    </source>
</evidence>
<keyword evidence="2" id="KW-0378">Hydrolase</keyword>
<gene>
    <name evidence="5" type="ORF">OUZ56_015211</name>
</gene>
<dbReference type="InterPro" id="IPR040154">
    <property type="entry name" value="Biotinidase/VNN"/>
</dbReference>
<feature type="signal peptide" evidence="3">
    <location>
        <begin position="1"/>
        <end position="19"/>
    </location>
</feature>
<dbReference type="InterPro" id="IPR003010">
    <property type="entry name" value="C-N_Hydrolase"/>
</dbReference>
<comment type="similarity">
    <text evidence="1">Belongs to the carbon-nitrogen hydrolase superfamily. BTD/VNN family.</text>
</comment>
<keyword evidence="6" id="KW-1185">Reference proteome</keyword>
<dbReference type="PANTHER" id="PTHR10609:SF14">
    <property type="entry name" value="BIOTINIDASE"/>
    <property type="match status" value="1"/>
</dbReference>
<dbReference type="InterPro" id="IPR043957">
    <property type="entry name" value="Vanin_C"/>
</dbReference>
<evidence type="ECO:0000256" key="2">
    <source>
        <dbReference type="ARBA" id="ARBA00022801"/>
    </source>
</evidence>
<keyword evidence="3" id="KW-0732">Signal</keyword>
<proteinExistence type="inferred from homology"/>
<feature type="chain" id="PRO_5046261573" description="CN hydrolase domain-containing protein" evidence="3">
    <location>
        <begin position="20"/>
        <end position="506"/>
    </location>
</feature>
<dbReference type="SUPFAM" id="SSF56317">
    <property type="entry name" value="Carbon-nitrogen hydrolase"/>
    <property type="match status" value="1"/>
</dbReference>
<comment type="caution">
    <text evidence="5">The sequence shown here is derived from an EMBL/GenBank/DDBJ whole genome shotgun (WGS) entry which is preliminary data.</text>
</comment>
<dbReference type="PROSITE" id="PS50263">
    <property type="entry name" value="CN_HYDROLASE"/>
    <property type="match status" value="1"/>
</dbReference>
<dbReference type="PANTHER" id="PTHR10609">
    <property type="entry name" value="BIOTINIDASE-RELATED"/>
    <property type="match status" value="1"/>
</dbReference>
<dbReference type="Pfam" id="PF00795">
    <property type="entry name" value="CN_hydrolase"/>
    <property type="match status" value="1"/>
</dbReference>
<dbReference type="Pfam" id="PF19018">
    <property type="entry name" value="Vanin_C"/>
    <property type="match status" value="1"/>
</dbReference>
<dbReference type="InterPro" id="IPR036526">
    <property type="entry name" value="C-N_Hydrolase_sf"/>
</dbReference>
<reference evidence="5 6" key="1">
    <citation type="journal article" date="2023" name="Nucleic Acids Res.">
        <title>The hologenome of Daphnia magna reveals possible DNA methylation and microbiome-mediated evolution of the host genome.</title>
        <authorList>
            <person name="Chaturvedi A."/>
            <person name="Li X."/>
            <person name="Dhandapani V."/>
            <person name="Marshall H."/>
            <person name="Kissane S."/>
            <person name="Cuenca-Cambronero M."/>
            <person name="Asole G."/>
            <person name="Calvet F."/>
            <person name="Ruiz-Romero M."/>
            <person name="Marangio P."/>
            <person name="Guigo R."/>
            <person name="Rago D."/>
            <person name="Mirbahai L."/>
            <person name="Eastwood N."/>
            <person name="Colbourne J.K."/>
            <person name="Zhou J."/>
            <person name="Mallon E."/>
            <person name="Orsini L."/>
        </authorList>
    </citation>
    <scope>NUCLEOTIDE SEQUENCE [LARGE SCALE GENOMIC DNA]</scope>
    <source>
        <strain evidence="5">LRV0_1</strain>
    </source>
</reference>